<accession>A0A1H0W780</accession>
<evidence type="ECO:0000313" key="2">
    <source>
        <dbReference type="EMBL" id="SDP86594.1"/>
    </source>
</evidence>
<proteinExistence type="predicted"/>
<dbReference type="InterPro" id="IPR001387">
    <property type="entry name" value="Cro/C1-type_HTH"/>
</dbReference>
<dbReference type="STRING" id="405564.SAMN04487905_1115"/>
<reference evidence="3" key="1">
    <citation type="submission" date="2016-10" db="EMBL/GenBank/DDBJ databases">
        <authorList>
            <person name="Varghese N."/>
            <person name="Submissions S."/>
        </authorList>
    </citation>
    <scope>NUCLEOTIDE SEQUENCE [LARGE SCALE GENOMIC DNA]</scope>
    <source>
        <strain evidence="3">DSM 46732</strain>
    </source>
</reference>
<dbReference type="CDD" id="cd00093">
    <property type="entry name" value="HTH_XRE"/>
    <property type="match status" value="1"/>
</dbReference>
<dbReference type="Proteomes" id="UP000199497">
    <property type="component" value="Unassembled WGS sequence"/>
</dbReference>
<dbReference type="Gene3D" id="1.10.260.40">
    <property type="entry name" value="lambda repressor-like DNA-binding domains"/>
    <property type="match status" value="1"/>
</dbReference>
<dbReference type="InterPro" id="IPR010982">
    <property type="entry name" value="Lambda_DNA-bd_dom_sf"/>
</dbReference>
<dbReference type="PROSITE" id="PS50943">
    <property type="entry name" value="HTH_CROC1"/>
    <property type="match status" value="1"/>
</dbReference>
<gene>
    <name evidence="2" type="ORF">SAMN04487905_1115</name>
</gene>
<organism evidence="2 3">
    <name type="scientific">Actinopolyspora xinjiangensis</name>
    <dbReference type="NCBI Taxonomy" id="405564"/>
    <lineage>
        <taxon>Bacteria</taxon>
        <taxon>Bacillati</taxon>
        <taxon>Actinomycetota</taxon>
        <taxon>Actinomycetes</taxon>
        <taxon>Actinopolysporales</taxon>
        <taxon>Actinopolysporaceae</taxon>
        <taxon>Actinopolyspora</taxon>
    </lineage>
</organism>
<protein>
    <recommendedName>
        <fullName evidence="1">HTH cro/C1-type domain-containing protein</fullName>
    </recommendedName>
</protein>
<dbReference type="SUPFAM" id="SSF47413">
    <property type="entry name" value="lambda repressor-like DNA-binding domains"/>
    <property type="match status" value="1"/>
</dbReference>
<dbReference type="AlphaFoldDB" id="A0A1H0W780"/>
<dbReference type="GO" id="GO:0003677">
    <property type="term" value="F:DNA binding"/>
    <property type="evidence" value="ECO:0007669"/>
    <property type="project" value="InterPro"/>
</dbReference>
<evidence type="ECO:0000313" key="3">
    <source>
        <dbReference type="Proteomes" id="UP000199497"/>
    </source>
</evidence>
<dbReference type="OrthoDB" id="3831424at2"/>
<evidence type="ECO:0000259" key="1">
    <source>
        <dbReference type="PROSITE" id="PS50943"/>
    </source>
</evidence>
<keyword evidence="3" id="KW-1185">Reference proteome</keyword>
<sequence length="495" mass="54392">MAGAFAARTQNSALIGLREDAGLSQDDLAEELNALAAKRHGKYPNVTKKTVGRWERGEVAWPQPLYRGLLAEFFDCAADELGFQRPRRTTETVPTSDGELLTLVASPGTVDPRVDKDQQDWKDTRAVLGTFRRGLAVEAERLYPDSTVPCSEGSGVIAGTDWLPSVPVPLSELGLELDTDDSAVPAVDGSERQSAGVRPLASAEQRYHRYSHAVRDVAAPRLFENRLCFRLTALDRSQPNLRLRFGTMGFFDSIDTNEVLAHEMAAHHLVRDRHGDLGVGRASWRRLTFRKHVGDPFDLSRRPLLGAIDTLTIRAGESPSMVLHQRDGGRVAGGGGMAHLLPAGIFQPSSVIPGAVRNDFSIWRNTQREFAEELLGHVEYDGSGRPIDYENREPFAGMDRARNEGRIRVYYLGVTLDALTLSGDILTVAVIEPDTYDELFGAAVTTNDEGRIPARHLPFEANTISRLHELGPLSPGASAAVNLAWQHRRALLGRN</sequence>
<feature type="domain" description="HTH cro/C1-type" evidence="1">
    <location>
        <begin position="14"/>
        <end position="81"/>
    </location>
</feature>
<dbReference type="RefSeq" id="WP_092603337.1">
    <property type="nucleotide sequence ID" value="NZ_FNJR01000011.1"/>
</dbReference>
<dbReference type="EMBL" id="FNJR01000011">
    <property type="protein sequence ID" value="SDP86594.1"/>
    <property type="molecule type" value="Genomic_DNA"/>
</dbReference>
<name>A0A1H0W780_9ACTN</name>